<dbReference type="Pfam" id="PF07907">
    <property type="entry name" value="YibE_F"/>
    <property type="match status" value="1"/>
</dbReference>
<evidence type="ECO:0000313" key="4">
    <source>
        <dbReference type="Proteomes" id="UP000768567"/>
    </source>
</evidence>
<feature type="transmembrane region" description="Helical" evidence="2">
    <location>
        <begin position="262"/>
        <end position="290"/>
    </location>
</feature>
<proteinExistence type="predicted"/>
<gene>
    <name evidence="3" type="ORF">INF35_11445</name>
</gene>
<dbReference type="PANTHER" id="PTHR41771">
    <property type="entry name" value="MEMBRANE PROTEIN-RELATED"/>
    <property type="match status" value="1"/>
</dbReference>
<sequence length="414" mass="43833">MRAKILGFFKRIWGEQPSAWRVLVPGLILTVILMLLPTGYEGAQIYQGTDKVRATVLETDNSTIISTGLIQNGEQRCTLRIEEGRFAGQTAQAVNLLTGSLEQDKIFAPGDSALVVVSHADGAITSVTMIDHYRISWELLLAAVFTLFLILFAGPGGLRAILSFVITVLAIWKIMVPATLRGANPILVGLLLVALLTVVIIVFVYGFDRRSLTAILGSMLGVCTACVLGVAFTSVLHIHGAVMANSESLLYAGYQDLNLTRIFMASIFIGASGAMMDLSVDITSGICEVVRKKPGVRPWEAVGSGIRIGQAAMGTMTTTLLLAYSGGYLAQLMVFMAQGTPLVNIFNYKYVASELLQTLVGSFALVTVAPFTAVVGGFLLTRRGAVPADAGAAARPEDAAAPQSSDDPAASASV</sequence>
<keyword evidence="2" id="KW-0472">Membrane</keyword>
<evidence type="ECO:0000256" key="2">
    <source>
        <dbReference type="SAM" id="Phobius"/>
    </source>
</evidence>
<reference evidence="3 4" key="1">
    <citation type="submission" date="2020-10" db="EMBL/GenBank/DDBJ databases">
        <title>ChiBAC.</title>
        <authorList>
            <person name="Zenner C."/>
            <person name="Hitch T.C.A."/>
            <person name="Clavel T."/>
        </authorList>
    </citation>
    <scope>NUCLEOTIDE SEQUENCE [LARGE SCALE GENOMIC DNA]</scope>
    <source>
        <strain evidence="3 4">DSM 109015</strain>
    </source>
</reference>
<dbReference type="PANTHER" id="PTHR41771:SF1">
    <property type="entry name" value="MEMBRANE PROTEIN"/>
    <property type="match status" value="1"/>
</dbReference>
<feature type="transmembrane region" description="Helical" evidence="2">
    <location>
        <begin position="355"/>
        <end position="380"/>
    </location>
</feature>
<feature type="region of interest" description="Disordered" evidence="1">
    <location>
        <begin position="391"/>
        <end position="414"/>
    </location>
</feature>
<organism evidence="3 4">
    <name type="scientific">Gemmiger gallinarum</name>
    <dbReference type="NCBI Taxonomy" id="2779354"/>
    <lineage>
        <taxon>Bacteria</taxon>
        <taxon>Bacillati</taxon>
        <taxon>Bacillota</taxon>
        <taxon>Clostridia</taxon>
        <taxon>Eubacteriales</taxon>
        <taxon>Gemmiger</taxon>
    </lineage>
</organism>
<evidence type="ECO:0000256" key="1">
    <source>
        <dbReference type="SAM" id="MobiDB-lite"/>
    </source>
</evidence>
<feature type="transmembrane region" description="Helical" evidence="2">
    <location>
        <begin position="20"/>
        <end position="40"/>
    </location>
</feature>
<feature type="transmembrane region" description="Helical" evidence="2">
    <location>
        <begin position="311"/>
        <end position="335"/>
    </location>
</feature>
<keyword evidence="4" id="KW-1185">Reference proteome</keyword>
<feature type="transmembrane region" description="Helical" evidence="2">
    <location>
        <begin position="186"/>
        <end position="207"/>
    </location>
</feature>
<comment type="caution">
    <text evidence="3">The sequence shown here is derived from an EMBL/GenBank/DDBJ whole genome shotgun (WGS) entry which is preliminary data.</text>
</comment>
<evidence type="ECO:0000313" key="3">
    <source>
        <dbReference type="EMBL" id="MBE5038402.1"/>
    </source>
</evidence>
<keyword evidence="2" id="KW-1133">Transmembrane helix</keyword>
<feature type="transmembrane region" description="Helical" evidence="2">
    <location>
        <begin position="219"/>
        <end position="242"/>
    </location>
</feature>
<feature type="transmembrane region" description="Helical" evidence="2">
    <location>
        <begin position="135"/>
        <end position="153"/>
    </location>
</feature>
<protein>
    <submittedName>
        <fullName evidence="3">YibE/F family protein</fullName>
    </submittedName>
</protein>
<dbReference type="Proteomes" id="UP000768567">
    <property type="component" value="Unassembled WGS sequence"/>
</dbReference>
<accession>A0ABR9R5H3</accession>
<dbReference type="InterPro" id="IPR012507">
    <property type="entry name" value="YibE_F"/>
</dbReference>
<keyword evidence="2" id="KW-0812">Transmembrane</keyword>
<name>A0ABR9R5H3_9FIRM</name>
<dbReference type="RefSeq" id="WP_193502534.1">
    <property type="nucleotide sequence ID" value="NZ_JADCKC010000003.1"/>
</dbReference>
<feature type="transmembrane region" description="Helical" evidence="2">
    <location>
        <begin position="160"/>
        <end position="180"/>
    </location>
</feature>
<dbReference type="EMBL" id="JADCKC010000003">
    <property type="protein sequence ID" value="MBE5038402.1"/>
    <property type="molecule type" value="Genomic_DNA"/>
</dbReference>